<dbReference type="Pfam" id="PF00646">
    <property type="entry name" value="F-box"/>
    <property type="match status" value="1"/>
</dbReference>
<name>A0AAN8VHY7_9MAGN</name>
<dbReference type="AlphaFoldDB" id="A0AAN8VHY7"/>
<dbReference type="CDD" id="cd22160">
    <property type="entry name" value="F-box_AtFBL13-like"/>
    <property type="match status" value="1"/>
</dbReference>
<dbReference type="InterPro" id="IPR053781">
    <property type="entry name" value="F-box_AtFBL13-like"/>
</dbReference>
<dbReference type="PANTHER" id="PTHR31900">
    <property type="entry name" value="F-BOX/RNI SUPERFAMILY PROTEIN-RELATED"/>
    <property type="match status" value="1"/>
</dbReference>
<evidence type="ECO:0000313" key="2">
    <source>
        <dbReference type="EMBL" id="KAK6934415.1"/>
    </source>
</evidence>
<organism evidence="2 3">
    <name type="scientific">Dillenia turbinata</name>
    <dbReference type="NCBI Taxonomy" id="194707"/>
    <lineage>
        <taxon>Eukaryota</taxon>
        <taxon>Viridiplantae</taxon>
        <taxon>Streptophyta</taxon>
        <taxon>Embryophyta</taxon>
        <taxon>Tracheophyta</taxon>
        <taxon>Spermatophyta</taxon>
        <taxon>Magnoliopsida</taxon>
        <taxon>eudicotyledons</taxon>
        <taxon>Gunneridae</taxon>
        <taxon>Pentapetalae</taxon>
        <taxon>Dilleniales</taxon>
        <taxon>Dilleniaceae</taxon>
        <taxon>Dillenia</taxon>
    </lineage>
</organism>
<gene>
    <name evidence="2" type="ORF">RJ641_034570</name>
</gene>
<proteinExistence type="predicted"/>
<keyword evidence="3" id="KW-1185">Reference proteome</keyword>
<dbReference type="Pfam" id="PF08387">
    <property type="entry name" value="FBD"/>
    <property type="match status" value="1"/>
</dbReference>
<dbReference type="InterPro" id="IPR006566">
    <property type="entry name" value="FBD"/>
</dbReference>
<comment type="caution">
    <text evidence="2">The sequence shown here is derived from an EMBL/GenBank/DDBJ whole genome shotgun (WGS) entry which is preliminary data.</text>
</comment>
<dbReference type="InterPro" id="IPR050232">
    <property type="entry name" value="FBL13/AtMIF1-like"/>
</dbReference>
<dbReference type="InterPro" id="IPR036047">
    <property type="entry name" value="F-box-like_dom_sf"/>
</dbReference>
<protein>
    <submittedName>
        <fullName evidence="2">FBD domain</fullName>
    </submittedName>
</protein>
<dbReference type="SMART" id="SM00579">
    <property type="entry name" value="FBD"/>
    <property type="match status" value="1"/>
</dbReference>
<feature type="domain" description="FBD" evidence="1">
    <location>
        <begin position="236"/>
        <end position="308"/>
    </location>
</feature>
<evidence type="ECO:0000259" key="1">
    <source>
        <dbReference type="SMART" id="SM00579"/>
    </source>
</evidence>
<reference evidence="2 3" key="1">
    <citation type="submission" date="2023-12" db="EMBL/GenBank/DDBJ databases">
        <title>A high-quality genome assembly for Dillenia turbinata (Dilleniales).</title>
        <authorList>
            <person name="Chanderbali A."/>
        </authorList>
    </citation>
    <scope>NUCLEOTIDE SEQUENCE [LARGE SCALE GENOMIC DNA]</scope>
    <source>
        <strain evidence="2">LSX21</strain>
        <tissue evidence="2">Leaf</tissue>
    </source>
</reference>
<dbReference type="Proteomes" id="UP001370490">
    <property type="component" value="Unassembled WGS sequence"/>
</dbReference>
<sequence length="345" mass="40282">MIETLRKGFELHLQILSVRHGQVCKFNPQDPISALAEALIGEILSRLPTKEAVATSVLSSRWRYHWTWIYNFDFDIGFGYVLKHDREEVKAKAKAFADFVNRVLTLTGTKRSIQKFSLHLYSDQSHDEFCFNKWVTTVIERDVQELELFQHNMSMAIFSFMSLHLLIRQILRYFVSIMLNSKAIQLLQVSSSCHVLEVLYWDYCIPIYKETISLCMPVLKHLEIQCTYSFNSELPQFLFPHLTTFVFKNFYGEKDETDLITFILKNAGVLMEGAIHCRCSYYTENQGNAIREILACPKASSICQLKFFSIEVVGNTVMHLHPEECDIEEYDPKEYDSEEYDTEEH</sequence>
<dbReference type="EMBL" id="JBAMMX010000008">
    <property type="protein sequence ID" value="KAK6934415.1"/>
    <property type="molecule type" value="Genomic_DNA"/>
</dbReference>
<dbReference type="PANTHER" id="PTHR31900:SF34">
    <property type="entry name" value="EMB|CAB62440.1-RELATED"/>
    <property type="match status" value="1"/>
</dbReference>
<evidence type="ECO:0000313" key="3">
    <source>
        <dbReference type="Proteomes" id="UP001370490"/>
    </source>
</evidence>
<dbReference type="InterPro" id="IPR001810">
    <property type="entry name" value="F-box_dom"/>
</dbReference>
<dbReference type="SUPFAM" id="SSF81383">
    <property type="entry name" value="F-box domain"/>
    <property type="match status" value="1"/>
</dbReference>
<accession>A0AAN8VHY7</accession>